<dbReference type="FunFam" id="3.40.50.300:FF:001091">
    <property type="entry name" value="Probable disease resistance protein At1g61300"/>
    <property type="match status" value="1"/>
</dbReference>
<dbReference type="PROSITE" id="PS00636">
    <property type="entry name" value="DNAJ_1"/>
    <property type="match status" value="1"/>
</dbReference>
<dbReference type="InterPro" id="IPR055414">
    <property type="entry name" value="LRR_R13L4/SHOC2-like"/>
</dbReference>
<dbReference type="AlphaFoldDB" id="A0AAD8K4W2"/>
<evidence type="ECO:0000256" key="4">
    <source>
        <dbReference type="ARBA" id="ARBA00022490"/>
    </source>
</evidence>
<dbReference type="Gene3D" id="3.80.10.10">
    <property type="entry name" value="Ribonuclease Inhibitor"/>
    <property type="match status" value="1"/>
</dbReference>
<dbReference type="Gene3D" id="1.10.287.110">
    <property type="entry name" value="DnaJ domain"/>
    <property type="match status" value="1"/>
</dbReference>
<proteinExistence type="inferred from homology"/>
<dbReference type="PANTHER" id="PTHR23155">
    <property type="entry name" value="DISEASE RESISTANCE PROTEIN RP"/>
    <property type="match status" value="1"/>
</dbReference>
<comment type="function">
    <text evidence="1">Confers resistance to late blight (Phytophthora infestans) races carrying the avirulence gene Avr1. Resistance proteins guard the plant against pathogens that contain an appropriate avirulence protein via an indirect interaction with this avirulence protein. That triggers a defense system including the hypersensitive response, which restricts the pathogen growth.</text>
</comment>
<organism evidence="12 13">
    <name type="scientific">Tagetes erecta</name>
    <name type="common">African marigold</name>
    <dbReference type="NCBI Taxonomy" id="13708"/>
    <lineage>
        <taxon>Eukaryota</taxon>
        <taxon>Viridiplantae</taxon>
        <taxon>Streptophyta</taxon>
        <taxon>Embryophyta</taxon>
        <taxon>Tracheophyta</taxon>
        <taxon>Spermatophyta</taxon>
        <taxon>Magnoliopsida</taxon>
        <taxon>eudicotyledons</taxon>
        <taxon>Gunneridae</taxon>
        <taxon>Pentapetalae</taxon>
        <taxon>asterids</taxon>
        <taxon>campanulids</taxon>
        <taxon>Asterales</taxon>
        <taxon>Asteraceae</taxon>
        <taxon>Asteroideae</taxon>
        <taxon>Heliantheae alliance</taxon>
        <taxon>Tageteae</taxon>
        <taxon>Tagetes</taxon>
    </lineage>
</organism>
<comment type="caution">
    <text evidence="12">The sequence shown here is derived from an EMBL/GenBank/DDBJ whole genome shotgun (WGS) entry which is preliminary data.</text>
</comment>
<dbReference type="InterPro" id="IPR032675">
    <property type="entry name" value="LRR_dom_sf"/>
</dbReference>
<dbReference type="InterPro" id="IPR058922">
    <property type="entry name" value="WHD_DRP"/>
</dbReference>
<keyword evidence="13" id="KW-1185">Reference proteome</keyword>
<evidence type="ECO:0000256" key="8">
    <source>
        <dbReference type="ARBA" id="ARBA00022741"/>
    </source>
</evidence>
<keyword evidence="5" id="KW-0433">Leucine-rich repeat</keyword>
<dbReference type="PANTHER" id="PTHR23155:SF1152">
    <property type="entry name" value="AAA+ ATPASE DOMAIN-CONTAINING PROTEIN"/>
    <property type="match status" value="1"/>
</dbReference>
<sequence length="995" mass="114203">MVSLKTNIVLQKENFMFKKQININTIKNKSISCMLKDLPMQTKNLYQVLSLESREVSFEELKKAYRAKALQLHPDVCPSSVRDECTKKFVELHKAYEVLSDPNTRRMYDNELMLVESFESCDSSCDQREKFSRKVWEVQLDGLKKRSADRMANVNLSSHFISTDKSSTFDHHLRSVMADAITPILKKLLSEIHDYNSLPSHDLSLERRGHQLRVHKSFQNLMKHLSSMIHRYLNLKIMALYDEMDCEIGHGGFVRPLLTGDIIFTNCEKLLEIKYGSNVEGEETVVGFDDEVQTLLDQLTATCTMQLQIISIAGMAGLGKTTLARKLYSHPLIEYVFDTRAWTCVSQTYLKRDLLLGILTSCINNVNDETYNMSDEQLGQKLYWLLKGRRYLVVFDDIWDCKTWNDLRIYFPDDNVGSRVLLTSRDIELSLHVQGAKPTHVLRLRTEDESLAIISKKVFRTGVCAPWLEGVGKVITRKCEGLPLAIVITAGILKNNWSHTWWLQISESLHSVLVRDSSQYMDSLALSYNHLPPHLRQCFVFVGIFPEDYDIPVTKLIWLWIAQGFVHENEGRTLEEVADDYLMDLIKRSLLMTAEKGADGHIKTCRIHDLLRDLCLKKAKEEKFSQQIYMFAHAPTSSTTITNMPLNHPALPSSSSFCYPFKFGMFFQKGQSFDIERYTSLRILDVESIPISLFPSDVLYLVNLRYLAVQARDGSSNASISSLINLQMLIISSRKSIIVPKAIWSMINLRHLYIKTGENLIEDPCFTQESEGDYPSGLANLQTLSQVSPQSCQNIFSRSPNLRKLGICGDLVSSQGELEFPNMRALQHLEKLKLLNTIPYGTSTRLLNTMMFPEKLKKLTLSNTCMDWEDMWVISLLSNLEILKLKFHACIGETWDTSDAEFKQLKILKLHGLNLRQWECLRENFPSLQRLVVHQCVNLNSIPYEVGKIFTLEVIEVQWCSKSTQLSALKIQEEQESEGNFFLKVHATNNLEDEH</sequence>
<dbReference type="SMART" id="SM00271">
    <property type="entry name" value="DnaJ"/>
    <property type="match status" value="1"/>
</dbReference>
<evidence type="ECO:0000256" key="3">
    <source>
        <dbReference type="ARBA" id="ARBA00008894"/>
    </source>
</evidence>
<reference evidence="12" key="1">
    <citation type="journal article" date="2023" name="bioRxiv">
        <title>Improved chromosome-level genome assembly for marigold (Tagetes erecta).</title>
        <authorList>
            <person name="Jiang F."/>
            <person name="Yuan L."/>
            <person name="Wang S."/>
            <person name="Wang H."/>
            <person name="Xu D."/>
            <person name="Wang A."/>
            <person name="Fan W."/>
        </authorList>
    </citation>
    <scope>NUCLEOTIDE SEQUENCE</scope>
    <source>
        <strain evidence="12">WSJ</strain>
        <tissue evidence="12">Leaf</tissue>
    </source>
</reference>
<keyword evidence="7" id="KW-0677">Repeat</keyword>
<protein>
    <recommendedName>
        <fullName evidence="11">J domain-containing protein</fullName>
    </recommendedName>
</protein>
<name>A0AAD8K4W2_TARER</name>
<dbReference type="Proteomes" id="UP001229421">
    <property type="component" value="Unassembled WGS sequence"/>
</dbReference>
<dbReference type="Gene3D" id="3.40.50.300">
    <property type="entry name" value="P-loop containing nucleotide triphosphate hydrolases"/>
    <property type="match status" value="1"/>
</dbReference>
<dbReference type="Pfam" id="PF00226">
    <property type="entry name" value="DnaJ"/>
    <property type="match status" value="1"/>
</dbReference>
<evidence type="ECO:0000313" key="12">
    <source>
        <dbReference type="EMBL" id="KAK1416242.1"/>
    </source>
</evidence>
<dbReference type="EMBL" id="JAUHHV010000008">
    <property type="protein sequence ID" value="KAK1416242.1"/>
    <property type="molecule type" value="Genomic_DNA"/>
</dbReference>
<evidence type="ECO:0000256" key="1">
    <source>
        <dbReference type="ARBA" id="ARBA00002074"/>
    </source>
</evidence>
<keyword evidence="4" id="KW-0963">Cytoplasm</keyword>
<dbReference type="FunFam" id="1.10.10.10:FF:000322">
    <property type="entry name" value="Probable disease resistance protein At1g63360"/>
    <property type="match status" value="1"/>
</dbReference>
<keyword evidence="8" id="KW-0547">Nucleotide-binding</keyword>
<evidence type="ECO:0000256" key="10">
    <source>
        <dbReference type="ARBA" id="ARBA00022840"/>
    </source>
</evidence>
<evidence type="ECO:0000313" key="13">
    <source>
        <dbReference type="Proteomes" id="UP001229421"/>
    </source>
</evidence>
<dbReference type="GO" id="GO:0051607">
    <property type="term" value="P:defense response to virus"/>
    <property type="evidence" value="ECO:0007669"/>
    <property type="project" value="UniProtKB-ARBA"/>
</dbReference>
<dbReference type="Gene3D" id="1.10.8.430">
    <property type="entry name" value="Helical domain of apoptotic protease-activating factors"/>
    <property type="match status" value="1"/>
</dbReference>
<dbReference type="InterPro" id="IPR018253">
    <property type="entry name" value="DnaJ_domain_CS"/>
</dbReference>
<dbReference type="InterPro" id="IPR027417">
    <property type="entry name" value="P-loop_NTPase"/>
</dbReference>
<dbReference type="InterPro" id="IPR036869">
    <property type="entry name" value="J_dom_sf"/>
</dbReference>
<evidence type="ECO:0000256" key="9">
    <source>
        <dbReference type="ARBA" id="ARBA00022821"/>
    </source>
</evidence>
<dbReference type="GO" id="GO:0043531">
    <property type="term" value="F:ADP binding"/>
    <property type="evidence" value="ECO:0007669"/>
    <property type="project" value="InterPro"/>
</dbReference>
<dbReference type="Pfam" id="PF23598">
    <property type="entry name" value="LRR_14"/>
    <property type="match status" value="1"/>
</dbReference>
<dbReference type="GO" id="GO:0009626">
    <property type="term" value="P:plant-type hypersensitive response"/>
    <property type="evidence" value="ECO:0007669"/>
    <property type="project" value="UniProtKB-KW"/>
</dbReference>
<dbReference type="Pfam" id="PF23559">
    <property type="entry name" value="WHD_DRP"/>
    <property type="match status" value="1"/>
</dbReference>
<dbReference type="SUPFAM" id="SSF52540">
    <property type="entry name" value="P-loop containing nucleoside triphosphate hydrolases"/>
    <property type="match status" value="1"/>
</dbReference>
<dbReference type="InterPro" id="IPR044974">
    <property type="entry name" value="Disease_R_plants"/>
</dbReference>
<dbReference type="SUPFAM" id="SSF52058">
    <property type="entry name" value="L domain-like"/>
    <property type="match status" value="1"/>
</dbReference>
<dbReference type="Pfam" id="PF00931">
    <property type="entry name" value="NB-ARC"/>
    <property type="match status" value="1"/>
</dbReference>
<evidence type="ECO:0000256" key="5">
    <source>
        <dbReference type="ARBA" id="ARBA00022614"/>
    </source>
</evidence>
<dbReference type="SUPFAM" id="SSF46565">
    <property type="entry name" value="Chaperone J-domain"/>
    <property type="match status" value="1"/>
</dbReference>
<dbReference type="Gene3D" id="1.10.10.10">
    <property type="entry name" value="Winged helix-like DNA-binding domain superfamily/Winged helix DNA-binding domain"/>
    <property type="match status" value="1"/>
</dbReference>
<evidence type="ECO:0000256" key="6">
    <source>
        <dbReference type="ARBA" id="ARBA00022667"/>
    </source>
</evidence>
<keyword evidence="6" id="KW-0381">Hypersensitive response</keyword>
<evidence type="ECO:0000256" key="7">
    <source>
        <dbReference type="ARBA" id="ARBA00022737"/>
    </source>
</evidence>
<feature type="domain" description="J" evidence="11">
    <location>
        <begin position="44"/>
        <end position="112"/>
    </location>
</feature>
<comment type="similarity">
    <text evidence="3">Belongs to the disease resistance NB-LRR family.</text>
</comment>
<dbReference type="PRINTS" id="PR00625">
    <property type="entry name" value="JDOMAIN"/>
</dbReference>
<evidence type="ECO:0000256" key="2">
    <source>
        <dbReference type="ARBA" id="ARBA00004496"/>
    </source>
</evidence>
<dbReference type="InterPro" id="IPR042197">
    <property type="entry name" value="Apaf_helical"/>
</dbReference>
<dbReference type="InterPro" id="IPR036388">
    <property type="entry name" value="WH-like_DNA-bd_sf"/>
</dbReference>
<comment type="subcellular location">
    <subcellularLocation>
        <location evidence="2">Cytoplasm</location>
    </subcellularLocation>
</comment>
<dbReference type="GO" id="GO:0005524">
    <property type="term" value="F:ATP binding"/>
    <property type="evidence" value="ECO:0007669"/>
    <property type="project" value="UniProtKB-KW"/>
</dbReference>
<keyword evidence="10" id="KW-0067">ATP-binding</keyword>
<dbReference type="CDD" id="cd06257">
    <property type="entry name" value="DnaJ"/>
    <property type="match status" value="1"/>
</dbReference>
<dbReference type="PROSITE" id="PS50076">
    <property type="entry name" value="DNAJ_2"/>
    <property type="match status" value="1"/>
</dbReference>
<dbReference type="InterPro" id="IPR001623">
    <property type="entry name" value="DnaJ_domain"/>
</dbReference>
<accession>A0AAD8K4W2</accession>
<dbReference type="PRINTS" id="PR00364">
    <property type="entry name" value="DISEASERSIST"/>
</dbReference>
<gene>
    <name evidence="12" type="ORF">QVD17_32031</name>
</gene>
<evidence type="ECO:0000259" key="11">
    <source>
        <dbReference type="PROSITE" id="PS50076"/>
    </source>
</evidence>
<dbReference type="InterPro" id="IPR002182">
    <property type="entry name" value="NB-ARC"/>
</dbReference>
<keyword evidence="9" id="KW-0611">Plant defense</keyword>